<reference evidence="1 2" key="1">
    <citation type="journal article" date="2023" name="BMC Biol.">
        <title>The compact genome of the sponge Oopsacas minuta (Hexactinellida) is lacking key metazoan core genes.</title>
        <authorList>
            <person name="Santini S."/>
            <person name="Schenkelaars Q."/>
            <person name="Jourda C."/>
            <person name="Duchesne M."/>
            <person name="Belahbib H."/>
            <person name="Rocher C."/>
            <person name="Selva M."/>
            <person name="Riesgo A."/>
            <person name="Vervoort M."/>
            <person name="Leys S.P."/>
            <person name="Kodjabachian L."/>
            <person name="Le Bivic A."/>
            <person name="Borchiellini C."/>
            <person name="Claverie J.M."/>
            <person name="Renard E."/>
        </authorList>
    </citation>
    <scope>NUCLEOTIDE SEQUENCE [LARGE SCALE GENOMIC DNA]</scope>
    <source>
        <strain evidence="1">SPO-2</strain>
    </source>
</reference>
<evidence type="ECO:0008006" key="3">
    <source>
        <dbReference type="Google" id="ProtNLM"/>
    </source>
</evidence>
<dbReference type="GO" id="GO:0003676">
    <property type="term" value="F:nucleic acid binding"/>
    <property type="evidence" value="ECO:0007669"/>
    <property type="project" value="InterPro"/>
</dbReference>
<dbReference type="EMBL" id="JAKMXF010000070">
    <property type="protein sequence ID" value="KAI6658925.1"/>
    <property type="molecule type" value="Genomic_DNA"/>
</dbReference>
<dbReference type="InterPro" id="IPR036397">
    <property type="entry name" value="RNaseH_sf"/>
</dbReference>
<gene>
    <name evidence="1" type="ORF">LOD99_10885</name>
</gene>
<dbReference type="Proteomes" id="UP001165289">
    <property type="component" value="Unassembled WGS sequence"/>
</dbReference>
<accession>A0AAV7KDI9</accession>
<organism evidence="1 2">
    <name type="scientific">Oopsacas minuta</name>
    <dbReference type="NCBI Taxonomy" id="111878"/>
    <lineage>
        <taxon>Eukaryota</taxon>
        <taxon>Metazoa</taxon>
        <taxon>Porifera</taxon>
        <taxon>Hexactinellida</taxon>
        <taxon>Hexasterophora</taxon>
        <taxon>Lyssacinosida</taxon>
        <taxon>Leucopsacidae</taxon>
        <taxon>Oopsacas</taxon>
    </lineage>
</organism>
<proteinExistence type="predicted"/>
<comment type="caution">
    <text evidence="1">The sequence shown here is derived from an EMBL/GenBank/DDBJ whole genome shotgun (WGS) entry which is preliminary data.</text>
</comment>
<sequence>MSNCLGAVEESLLKRRKRTGAKQLRLLYDNFRLHKTKQVKEKLLRMGMIEPEHPPYSPDLALVISISSLSLRNTSLVVIFGKSAELGWAILQYQNGSRRKTIKYFVHWLERLQRCLNNGD</sequence>
<protein>
    <recommendedName>
        <fullName evidence="3">Tc1-like transposase DDE domain-containing protein</fullName>
    </recommendedName>
</protein>
<keyword evidence="2" id="KW-1185">Reference proteome</keyword>
<evidence type="ECO:0000313" key="1">
    <source>
        <dbReference type="EMBL" id="KAI6658925.1"/>
    </source>
</evidence>
<dbReference type="Gene3D" id="3.30.420.10">
    <property type="entry name" value="Ribonuclease H-like superfamily/Ribonuclease H"/>
    <property type="match status" value="1"/>
</dbReference>
<dbReference type="AlphaFoldDB" id="A0AAV7KDI9"/>
<name>A0AAV7KDI9_9METZ</name>
<evidence type="ECO:0000313" key="2">
    <source>
        <dbReference type="Proteomes" id="UP001165289"/>
    </source>
</evidence>